<dbReference type="Proteomes" id="UP000663854">
    <property type="component" value="Unassembled WGS sequence"/>
</dbReference>
<dbReference type="EMBL" id="CAJNOU010003436">
    <property type="protein sequence ID" value="CAF1390590.1"/>
    <property type="molecule type" value="Genomic_DNA"/>
</dbReference>
<dbReference type="EMBL" id="CAJNOO010002380">
    <property type="protein sequence ID" value="CAF1262546.1"/>
    <property type="molecule type" value="Genomic_DNA"/>
</dbReference>
<evidence type="ECO:0000313" key="3">
    <source>
        <dbReference type="EMBL" id="CAF1262546.1"/>
    </source>
</evidence>
<dbReference type="InterPro" id="IPR043472">
    <property type="entry name" value="Macro_dom-like"/>
</dbReference>
<accession>A0A815K4P1</accession>
<dbReference type="Proteomes" id="UP000663823">
    <property type="component" value="Unassembled WGS sequence"/>
</dbReference>
<reference evidence="4" key="1">
    <citation type="submission" date="2021-02" db="EMBL/GenBank/DDBJ databases">
        <authorList>
            <person name="Nowell W R."/>
        </authorList>
    </citation>
    <scope>NUCLEOTIDE SEQUENCE</scope>
</reference>
<evidence type="ECO:0000313" key="2">
    <source>
        <dbReference type="EMBL" id="CAF1072876.1"/>
    </source>
</evidence>
<evidence type="ECO:0000259" key="1">
    <source>
        <dbReference type="Pfam" id="PF10021"/>
    </source>
</evidence>
<evidence type="ECO:0000313" key="5">
    <source>
        <dbReference type="EMBL" id="CAF1630595.1"/>
    </source>
</evidence>
<dbReference type="InterPro" id="IPR019261">
    <property type="entry name" value="PARG_cat_microbial"/>
</dbReference>
<dbReference type="Pfam" id="PF10021">
    <property type="entry name" value="PARG_cat_microb"/>
    <property type="match status" value="1"/>
</dbReference>
<evidence type="ECO:0000313" key="4">
    <source>
        <dbReference type="EMBL" id="CAF1390590.1"/>
    </source>
</evidence>
<evidence type="ECO:0000313" key="7">
    <source>
        <dbReference type="Proteomes" id="UP000663870"/>
    </source>
</evidence>
<protein>
    <recommendedName>
        <fullName evidence="1">Microbial-type PARG catalytic domain-containing protein</fullName>
    </recommendedName>
</protein>
<dbReference type="Proteomes" id="UP000663882">
    <property type="component" value="Unassembled WGS sequence"/>
</dbReference>
<evidence type="ECO:0000313" key="8">
    <source>
        <dbReference type="Proteomes" id="UP000663889"/>
    </source>
</evidence>
<dbReference type="EMBL" id="CAJNOH010000552">
    <property type="protein sequence ID" value="CAF1072876.1"/>
    <property type="molecule type" value="Genomic_DNA"/>
</dbReference>
<evidence type="ECO:0000313" key="6">
    <source>
        <dbReference type="EMBL" id="CAF3860353.1"/>
    </source>
</evidence>
<dbReference type="Proteomes" id="UP000663870">
    <property type="component" value="Unassembled WGS sequence"/>
</dbReference>
<dbReference type="OrthoDB" id="9976728at2759"/>
<keyword evidence="7" id="KW-1185">Reference proteome</keyword>
<proteinExistence type="predicted"/>
<name>A0A815K4P1_9BILA</name>
<organism evidence="4 8">
    <name type="scientific">Rotaria sordida</name>
    <dbReference type="NCBI Taxonomy" id="392033"/>
    <lineage>
        <taxon>Eukaryota</taxon>
        <taxon>Metazoa</taxon>
        <taxon>Spiralia</taxon>
        <taxon>Gnathifera</taxon>
        <taxon>Rotifera</taxon>
        <taxon>Eurotatoria</taxon>
        <taxon>Bdelloidea</taxon>
        <taxon>Philodinida</taxon>
        <taxon>Philodinidae</taxon>
        <taxon>Rotaria</taxon>
    </lineage>
</organism>
<sequence>MTNTRAYIPVHALRKIDIDSIFSIALPLINNNEIHKRYDYHHNRRTMLYFLLSIYSTPNNERLMCLINEYNPEINWIYIEKNYNDLKNIIESYQRQYHAESFGNYWELNYAEKFRNYWELQEDSDILGPKQSCRYISKYRFNGFLPEELKIYWNYNEIRDLNKNNHFNPITDTDTHDNLLKSPVNTRENSGIIQFIQLNIENAVFQVPEGKQVIVLDFANERIPGGYFLENVQTQEEVILYNSDGYRALLDLKYKMMDGSYMLPEYGVAYMKRVRFFQNISEKERITDLIVTACYDLSGIDKGLYKPPSHENLEDLRSRTFEKFQAIIASAVANTEGNGKDTYLLLGPIGTAVFANDIQMIIDLFFKILNEPLLNSKRAIRYAFDQIWFVSIDKLDISIRI</sequence>
<dbReference type="EMBL" id="CAJNOL010007699">
    <property type="protein sequence ID" value="CAF1630595.1"/>
    <property type="molecule type" value="Genomic_DNA"/>
</dbReference>
<gene>
    <name evidence="5" type="ORF">JXQ802_LOCUS51745</name>
    <name evidence="6" type="ORF">OTI717_LOCUS21663</name>
    <name evidence="2" type="ORF">PYM288_LOCUS18260</name>
    <name evidence="3" type="ORF">RFH988_LOCUS27756</name>
    <name evidence="4" type="ORF">SEV965_LOCUS30905</name>
</gene>
<dbReference type="Gene3D" id="3.40.220.10">
    <property type="entry name" value="Leucine Aminopeptidase, subunit E, domain 1"/>
    <property type="match status" value="1"/>
</dbReference>
<dbReference type="AlphaFoldDB" id="A0A815K4P1"/>
<feature type="domain" description="Microbial-type PARG catalytic" evidence="1">
    <location>
        <begin position="188"/>
        <end position="254"/>
    </location>
</feature>
<dbReference type="Proteomes" id="UP000663889">
    <property type="component" value="Unassembled WGS sequence"/>
</dbReference>
<dbReference type="EMBL" id="CAJOAX010003552">
    <property type="protein sequence ID" value="CAF3860353.1"/>
    <property type="molecule type" value="Genomic_DNA"/>
</dbReference>
<comment type="caution">
    <text evidence="4">The sequence shown here is derived from an EMBL/GenBank/DDBJ whole genome shotgun (WGS) entry which is preliminary data.</text>
</comment>